<keyword evidence="3" id="KW-0486">Methionine biosynthesis</keyword>
<feature type="modified residue" description="N6-(pyridoxal phosphate)lysine" evidence="3 4">
    <location>
        <position position="213"/>
    </location>
</feature>
<comment type="catalytic activity">
    <reaction evidence="3">
        <text>O-succinyl-L-homoserine + hydrogen sulfide = L-homocysteine + succinate</text>
        <dbReference type="Rhea" id="RHEA:27826"/>
        <dbReference type="ChEBI" id="CHEBI:29919"/>
        <dbReference type="ChEBI" id="CHEBI:30031"/>
        <dbReference type="ChEBI" id="CHEBI:57661"/>
        <dbReference type="ChEBI" id="CHEBI:58199"/>
    </reaction>
</comment>
<evidence type="ECO:0000256" key="2">
    <source>
        <dbReference type="ARBA" id="ARBA00022898"/>
    </source>
</evidence>
<evidence type="ECO:0000256" key="3">
    <source>
        <dbReference type="HAMAP-Rule" id="MF_02056"/>
    </source>
</evidence>
<dbReference type="GO" id="GO:0071266">
    <property type="term" value="P:'de novo' L-methionine biosynthetic process"/>
    <property type="evidence" value="ECO:0007669"/>
    <property type="project" value="UniProtKB-UniRule"/>
</dbReference>
<dbReference type="GO" id="GO:0016846">
    <property type="term" value="F:carbon-sulfur lyase activity"/>
    <property type="evidence" value="ECO:0007669"/>
    <property type="project" value="TreeGrafter"/>
</dbReference>
<dbReference type="GO" id="GO:0030170">
    <property type="term" value="F:pyridoxal phosphate binding"/>
    <property type="evidence" value="ECO:0007669"/>
    <property type="project" value="UniProtKB-UniRule"/>
</dbReference>
<dbReference type="GO" id="GO:0005737">
    <property type="term" value="C:cytoplasm"/>
    <property type="evidence" value="ECO:0007669"/>
    <property type="project" value="TreeGrafter"/>
</dbReference>
<dbReference type="AlphaFoldDB" id="A0A975CGQ6"/>
<dbReference type="EMBL" id="CP071796">
    <property type="protein sequence ID" value="QTD44587.1"/>
    <property type="molecule type" value="Genomic_DNA"/>
</dbReference>
<dbReference type="PROSITE" id="PS00868">
    <property type="entry name" value="CYS_MET_METAB_PP"/>
    <property type="match status" value="1"/>
</dbReference>
<keyword evidence="3" id="KW-0808">Transferase</keyword>
<dbReference type="SUPFAM" id="SSF53383">
    <property type="entry name" value="PLP-dependent transferases"/>
    <property type="match status" value="1"/>
</dbReference>
<dbReference type="GO" id="GO:0016765">
    <property type="term" value="F:transferase activity, transferring alkyl or aryl (other than methyl) groups"/>
    <property type="evidence" value="ECO:0007669"/>
    <property type="project" value="UniProtKB-UniRule"/>
</dbReference>
<comment type="subunit">
    <text evidence="3">Homotetramer.</text>
</comment>
<dbReference type="InterPro" id="IPR006234">
    <property type="entry name" value="O-succ-hSer_sulfhydrylase"/>
</dbReference>
<dbReference type="InterPro" id="IPR015422">
    <property type="entry name" value="PyrdxlP-dep_Trfase_small"/>
</dbReference>
<dbReference type="Gene3D" id="3.40.640.10">
    <property type="entry name" value="Type I PLP-dependent aspartate aminotransferase-like (Major domain)"/>
    <property type="match status" value="1"/>
</dbReference>
<dbReference type="Pfam" id="PF01053">
    <property type="entry name" value="Cys_Met_Meta_PP"/>
    <property type="match status" value="1"/>
</dbReference>
<dbReference type="PANTHER" id="PTHR11808">
    <property type="entry name" value="TRANS-SULFURATION ENZYME FAMILY MEMBER"/>
    <property type="match status" value="1"/>
</dbReference>
<comment type="similarity">
    <text evidence="3">Belongs to the trans-sulfuration enzymes family. MetZ subfamily.</text>
</comment>
<comment type="pathway">
    <text evidence="3">Amino-acid biosynthesis; L-methionine biosynthesis via de novo pathway; L-homocysteine from O-succinyl-L-homoserine: step 1/1.</text>
</comment>
<dbReference type="NCBIfam" id="NF006003">
    <property type="entry name" value="PRK08133.1"/>
    <property type="match status" value="1"/>
</dbReference>
<evidence type="ECO:0000256" key="1">
    <source>
        <dbReference type="ARBA" id="ARBA00001933"/>
    </source>
</evidence>
<dbReference type="FunFam" id="3.40.640.10:FF:000046">
    <property type="entry name" value="Cystathionine gamma-lyase"/>
    <property type="match status" value="1"/>
</dbReference>
<dbReference type="InterPro" id="IPR015421">
    <property type="entry name" value="PyrdxlP-dep_Trfase_major"/>
</dbReference>
<sequence>MSSDQSLPPGLHPDTLAVRVGIDPSQYGENSEALYLTSCFVQPDAETSAQRFAQPDLGYTYSRTANPSVTAFERRLAALEGAEAAIGTATGMSAILLMGLGLLKSGDHVVCSRSMFGSTIRLLGGEFGKFGVETTFVSQTDVAEWQAAVRPNTRLLFAETPTNPLTEVCDIAALSKMAHAAGALLAVDNVFATPVLQKPLALGADLVVHSGTKFLDGQGRVMAGALCGSKKLIDEVFAPLIRTAGMVLAPFNAWVVHKGMETLAVRVRSQSDNALHIARWLEAHAAVDRVFYPGLPSHPQHALAMAQQGGVGGAVIAFSVKAGSPSQARARAFHVIDSTRVCSIATNLGDVKTLICHPASTSHGRLSEDQRQAAGVVQGLIRLAVGLEHADDIRDDLARGLDDCHNY</sequence>
<evidence type="ECO:0000313" key="7">
    <source>
        <dbReference type="Proteomes" id="UP000663903"/>
    </source>
</evidence>
<dbReference type="NCBIfam" id="TIGR01325">
    <property type="entry name" value="O_suc_HS_sulf"/>
    <property type="match status" value="1"/>
</dbReference>
<dbReference type="KEGG" id="otd:J1M35_16050"/>
<evidence type="ECO:0000256" key="4">
    <source>
        <dbReference type="PIRSR" id="PIRSR001434-2"/>
    </source>
</evidence>
<comment type="function">
    <text evidence="3">Catalyzes the formation of L-homocysteine from O-succinyl-L-homoserine (OSHS) and hydrogen sulfide.</text>
</comment>
<organism evidence="6 7">
    <name type="scientific">Ottowia testudinis</name>
    <dbReference type="NCBI Taxonomy" id="2816950"/>
    <lineage>
        <taxon>Bacteria</taxon>
        <taxon>Pseudomonadati</taxon>
        <taxon>Pseudomonadota</taxon>
        <taxon>Betaproteobacteria</taxon>
        <taxon>Burkholderiales</taxon>
        <taxon>Comamonadaceae</taxon>
        <taxon>Ottowia</taxon>
    </lineage>
</organism>
<dbReference type="CDD" id="cd00614">
    <property type="entry name" value="CGS_like"/>
    <property type="match status" value="1"/>
</dbReference>
<reference evidence="6" key="1">
    <citation type="submission" date="2021-03" db="EMBL/GenBank/DDBJ databases">
        <title>Ottowia sp. 27C isolated from the cloaca of a Giant Asian pond turtle (Heosemys grandis).</title>
        <authorList>
            <person name="Spergser J."/>
            <person name="Busse H.-J."/>
        </authorList>
    </citation>
    <scope>NUCLEOTIDE SEQUENCE</scope>
    <source>
        <strain evidence="6">27C</strain>
    </source>
</reference>
<dbReference type="InterPro" id="IPR054542">
    <property type="entry name" value="Cys_met_metab_PP"/>
</dbReference>
<dbReference type="EC" id="2.5.1.-" evidence="3"/>
<dbReference type="Proteomes" id="UP000663903">
    <property type="component" value="Chromosome"/>
</dbReference>
<dbReference type="GO" id="GO:0071268">
    <property type="term" value="P:homocysteine biosynthetic process"/>
    <property type="evidence" value="ECO:0007669"/>
    <property type="project" value="InterPro"/>
</dbReference>
<keyword evidence="3" id="KW-0028">Amino-acid biosynthesis</keyword>
<keyword evidence="2 3" id="KW-0663">Pyridoxal phosphate</keyword>
<protein>
    <recommendedName>
        <fullName evidence="3">O-succinylhomoserine sulfhydrylase</fullName>
        <shortName evidence="3">OSH sulfhydrylase</shortName>
        <shortName evidence="3">OSHS sulfhydrylase</shortName>
        <ecNumber evidence="3">2.5.1.-</ecNumber>
    </recommendedName>
</protein>
<gene>
    <name evidence="3" type="primary">metZ</name>
    <name evidence="6" type="ORF">J1M35_16050</name>
</gene>
<dbReference type="PIRSF" id="PIRSF001434">
    <property type="entry name" value="CGS"/>
    <property type="match status" value="1"/>
</dbReference>
<evidence type="ECO:0000256" key="5">
    <source>
        <dbReference type="RuleBase" id="RU362118"/>
    </source>
</evidence>
<accession>A0A975CGQ6</accession>
<keyword evidence="7" id="KW-1185">Reference proteome</keyword>
<dbReference type="GO" id="GO:0019346">
    <property type="term" value="P:transsulfuration"/>
    <property type="evidence" value="ECO:0007669"/>
    <property type="project" value="InterPro"/>
</dbReference>
<name>A0A975CGQ6_9BURK</name>
<dbReference type="Gene3D" id="3.90.1150.10">
    <property type="entry name" value="Aspartate Aminotransferase, domain 1"/>
    <property type="match status" value="1"/>
</dbReference>
<evidence type="ECO:0000313" key="6">
    <source>
        <dbReference type="EMBL" id="QTD44587.1"/>
    </source>
</evidence>
<dbReference type="PANTHER" id="PTHR11808:SF80">
    <property type="entry name" value="CYSTATHIONINE GAMMA-LYASE"/>
    <property type="match status" value="1"/>
</dbReference>
<dbReference type="HAMAP" id="MF_02056">
    <property type="entry name" value="MetZ"/>
    <property type="match status" value="1"/>
</dbReference>
<dbReference type="RefSeq" id="WP_208008151.1">
    <property type="nucleotide sequence ID" value="NZ_CP071796.1"/>
</dbReference>
<proteinExistence type="inferred from homology"/>
<dbReference type="InterPro" id="IPR000277">
    <property type="entry name" value="Cys/Met-Metab_PyrdxlP-dep_enz"/>
</dbReference>
<comment type="cofactor">
    <cofactor evidence="1 3 5">
        <name>pyridoxal 5'-phosphate</name>
        <dbReference type="ChEBI" id="CHEBI:597326"/>
    </cofactor>
</comment>
<dbReference type="InterPro" id="IPR015424">
    <property type="entry name" value="PyrdxlP-dep_Trfase"/>
</dbReference>